<feature type="compositionally biased region" description="Low complexity" evidence="1">
    <location>
        <begin position="439"/>
        <end position="451"/>
    </location>
</feature>
<accession>A0A067R8T6</accession>
<sequence length="753" mass="85279">MFLSDVNYNDVPVVKLDVTARNSEIGSDHDEYTKDSLEAEISKLETTINDLEANDDLPNIDSCAYDLEEGELLDSEIYEGELADSDIFKINEVIENDVSDSDTFSNCDDNIDGRMSQNIECNKGDKYTFSCELNESDGTSNAVSHGKRRKSDFSKPKTFQAETTTYEECTAQHKENGGRHTKGGTFQPELKIPNENVCNPMKSVLFSKKYEELSLRSQDCELTANDVKVHLNSIKTSDITSSYTTYCDTNAEGNKICPVGTHKDSAIVIKSSSLMDVDAAIHGSSQELNLQLDVSQIEDEFLYPDDGNDDVTCTFSETEDYEPLVSSTPFKIKVESLKRWKPTFSSVQESFLILDEYGESSDQEQSVCTYINSLVPNVSATQSTHLTHKSFSKVSKDNDVTDIWKEDCNDIEQTQAASGEGIGLKVVEKLSNETGNGGSQSSPSSSCTQLSPVLTNATPVQGHYGQDNTDNIKNSLEEKPNIISKCDEDYISNNPQENEDNNNPEWELLRKLQTDEERYRAVRQRWRNLIIPDPNQDLTYHNWKICKNARKYPTSASSVNNDAAVERISGGGSDVPSSVRDQHKRTVSDGQASCHYQPRVKRRRTQSCTAVFDVKLEQLRQNTEYERQQICDHEQLALLQLSMKQIEERNYLQNFCYTGINKEMHQLFFKQAGDVERVHKIFDDARLAVDRANINQVQILEKARKEVKAFHKFYQGLDHDSHAEDALFLSESQLEELWETENLYEQYSKFYSA</sequence>
<dbReference type="AlphaFoldDB" id="A0A067R8T6"/>
<evidence type="ECO:0000313" key="3">
    <source>
        <dbReference type="Proteomes" id="UP000027135"/>
    </source>
</evidence>
<feature type="region of interest" description="Disordered" evidence="1">
    <location>
        <begin position="431"/>
        <end position="451"/>
    </location>
</feature>
<dbReference type="EMBL" id="KK852665">
    <property type="protein sequence ID" value="KDR19005.1"/>
    <property type="molecule type" value="Genomic_DNA"/>
</dbReference>
<dbReference type="InParanoid" id="A0A067R8T6"/>
<protein>
    <submittedName>
        <fullName evidence="2">Uncharacterized protein</fullName>
    </submittedName>
</protein>
<feature type="region of interest" description="Disordered" evidence="1">
    <location>
        <begin position="138"/>
        <end position="159"/>
    </location>
</feature>
<feature type="region of interest" description="Disordered" evidence="1">
    <location>
        <begin position="570"/>
        <end position="593"/>
    </location>
</feature>
<evidence type="ECO:0000313" key="2">
    <source>
        <dbReference type="EMBL" id="KDR19005.1"/>
    </source>
</evidence>
<organism evidence="2 3">
    <name type="scientific">Zootermopsis nevadensis</name>
    <name type="common">Dampwood termite</name>
    <dbReference type="NCBI Taxonomy" id="136037"/>
    <lineage>
        <taxon>Eukaryota</taxon>
        <taxon>Metazoa</taxon>
        <taxon>Ecdysozoa</taxon>
        <taxon>Arthropoda</taxon>
        <taxon>Hexapoda</taxon>
        <taxon>Insecta</taxon>
        <taxon>Pterygota</taxon>
        <taxon>Neoptera</taxon>
        <taxon>Polyneoptera</taxon>
        <taxon>Dictyoptera</taxon>
        <taxon>Blattodea</taxon>
        <taxon>Blattoidea</taxon>
        <taxon>Termitoidae</taxon>
        <taxon>Termopsidae</taxon>
        <taxon>Zootermopsis</taxon>
    </lineage>
</organism>
<dbReference type="OrthoDB" id="8194883at2759"/>
<reference evidence="2 3" key="1">
    <citation type="journal article" date="2014" name="Nat. Commun.">
        <title>Molecular traces of alternative social organization in a termite genome.</title>
        <authorList>
            <person name="Terrapon N."/>
            <person name="Li C."/>
            <person name="Robertson H.M."/>
            <person name="Ji L."/>
            <person name="Meng X."/>
            <person name="Booth W."/>
            <person name="Chen Z."/>
            <person name="Childers C.P."/>
            <person name="Glastad K.M."/>
            <person name="Gokhale K."/>
            <person name="Gowin J."/>
            <person name="Gronenberg W."/>
            <person name="Hermansen R.A."/>
            <person name="Hu H."/>
            <person name="Hunt B.G."/>
            <person name="Huylmans A.K."/>
            <person name="Khalil S.M."/>
            <person name="Mitchell R.D."/>
            <person name="Munoz-Torres M.C."/>
            <person name="Mustard J.A."/>
            <person name="Pan H."/>
            <person name="Reese J.T."/>
            <person name="Scharf M.E."/>
            <person name="Sun F."/>
            <person name="Vogel H."/>
            <person name="Xiao J."/>
            <person name="Yang W."/>
            <person name="Yang Z."/>
            <person name="Yang Z."/>
            <person name="Zhou J."/>
            <person name="Zhu J."/>
            <person name="Brent C.S."/>
            <person name="Elsik C.G."/>
            <person name="Goodisman M.A."/>
            <person name="Liberles D.A."/>
            <person name="Roe R.M."/>
            <person name="Vargo E.L."/>
            <person name="Vilcinskas A."/>
            <person name="Wang J."/>
            <person name="Bornberg-Bauer E."/>
            <person name="Korb J."/>
            <person name="Zhang G."/>
            <person name="Liebig J."/>
        </authorList>
    </citation>
    <scope>NUCLEOTIDE SEQUENCE [LARGE SCALE GENOMIC DNA]</scope>
    <source>
        <tissue evidence="2">Whole organism</tissue>
    </source>
</reference>
<name>A0A067R8T6_ZOONE</name>
<evidence type="ECO:0000256" key="1">
    <source>
        <dbReference type="SAM" id="MobiDB-lite"/>
    </source>
</evidence>
<dbReference type="Proteomes" id="UP000027135">
    <property type="component" value="Unassembled WGS sequence"/>
</dbReference>
<keyword evidence="3" id="KW-1185">Reference proteome</keyword>
<gene>
    <name evidence="2" type="ORF">L798_05885</name>
</gene>
<proteinExistence type="predicted"/>